<sequence length="74" mass="8313">MNTKYDKIADALYVKFKQGKVAKTLRMENHLIVDLDSKSNILGIELLNAKSQLAPSFVKQFFGKGNVKQPIVFA</sequence>
<evidence type="ECO:0000313" key="2">
    <source>
        <dbReference type="Proteomes" id="UP000034646"/>
    </source>
</evidence>
<dbReference type="EMBL" id="LCFS01000003">
    <property type="protein sequence ID" value="KKT01070.1"/>
    <property type="molecule type" value="Genomic_DNA"/>
</dbReference>
<accession>A0A0G1DTU0</accession>
<dbReference type="STRING" id="1618738.UV76_C0003G0046"/>
<dbReference type="PANTHER" id="PTHR37029">
    <property type="entry name" value="SSR1768 PROTEIN"/>
    <property type="match status" value="1"/>
</dbReference>
<protein>
    <recommendedName>
        <fullName evidence="3">DUF2283 domain-containing protein</fullName>
    </recommendedName>
</protein>
<dbReference type="Proteomes" id="UP000034646">
    <property type="component" value="Unassembled WGS sequence"/>
</dbReference>
<dbReference type="Pfam" id="PF10049">
    <property type="entry name" value="DUF2283"/>
    <property type="match status" value="1"/>
</dbReference>
<name>A0A0G1DTU0_9BACT</name>
<organism evidence="1 2">
    <name type="scientific">Candidatus Nomurabacteria bacterium GW2011_GWA2_43_15</name>
    <dbReference type="NCBI Taxonomy" id="1618738"/>
    <lineage>
        <taxon>Bacteria</taxon>
        <taxon>Candidatus Nomuraibacteriota</taxon>
    </lineage>
</organism>
<reference evidence="1 2" key="1">
    <citation type="journal article" date="2015" name="Nature">
        <title>rRNA introns, odd ribosomes, and small enigmatic genomes across a large radiation of phyla.</title>
        <authorList>
            <person name="Brown C.T."/>
            <person name="Hug L.A."/>
            <person name="Thomas B.C."/>
            <person name="Sharon I."/>
            <person name="Castelle C.J."/>
            <person name="Singh A."/>
            <person name="Wilkins M.J."/>
            <person name="Williams K.H."/>
            <person name="Banfield J.F."/>
        </authorList>
    </citation>
    <scope>NUCLEOTIDE SEQUENCE [LARGE SCALE GENOMIC DNA]</scope>
</reference>
<dbReference type="InterPro" id="IPR019270">
    <property type="entry name" value="DUF2283"/>
</dbReference>
<evidence type="ECO:0000313" key="1">
    <source>
        <dbReference type="EMBL" id="KKT01070.1"/>
    </source>
</evidence>
<dbReference type="AlphaFoldDB" id="A0A0G1DTU0"/>
<dbReference type="PANTHER" id="PTHR37029:SF1">
    <property type="entry name" value="SSR1768 PROTEIN"/>
    <property type="match status" value="1"/>
</dbReference>
<proteinExistence type="predicted"/>
<evidence type="ECO:0008006" key="3">
    <source>
        <dbReference type="Google" id="ProtNLM"/>
    </source>
</evidence>
<comment type="caution">
    <text evidence="1">The sequence shown here is derived from an EMBL/GenBank/DDBJ whole genome shotgun (WGS) entry which is preliminary data.</text>
</comment>
<gene>
    <name evidence="1" type="ORF">UV76_C0003G0046</name>
</gene>